<accession>A0A2G8R9M4</accession>
<dbReference type="InterPro" id="IPR009594">
    <property type="entry name" value="Tscrpt_reg_HTH_AraC_N"/>
</dbReference>
<dbReference type="InterPro" id="IPR018060">
    <property type="entry name" value="HTH_AraC"/>
</dbReference>
<dbReference type="Pfam" id="PF06719">
    <property type="entry name" value="AraC_N"/>
    <property type="match status" value="1"/>
</dbReference>
<keyword evidence="1" id="KW-0805">Transcription regulation</keyword>
<evidence type="ECO:0000313" key="6">
    <source>
        <dbReference type="Proteomes" id="UP000231259"/>
    </source>
</evidence>
<dbReference type="Gene3D" id="1.10.10.60">
    <property type="entry name" value="Homeodomain-like"/>
    <property type="match status" value="2"/>
</dbReference>
<dbReference type="PANTHER" id="PTHR43436:SF1">
    <property type="entry name" value="TRANSCRIPTIONAL REGULATORY PROTEIN"/>
    <property type="match status" value="1"/>
</dbReference>
<keyword evidence="6" id="KW-1185">Reference proteome</keyword>
<dbReference type="SMART" id="SM00342">
    <property type="entry name" value="HTH_ARAC"/>
    <property type="match status" value="1"/>
</dbReference>
<evidence type="ECO:0000256" key="2">
    <source>
        <dbReference type="ARBA" id="ARBA00023125"/>
    </source>
</evidence>
<reference evidence="5 6" key="1">
    <citation type="submission" date="2013-09" db="EMBL/GenBank/DDBJ databases">
        <title>Genome sequencing of Phaeobacter antarcticus sp. nov. SM1211.</title>
        <authorList>
            <person name="Zhang X.-Y."/>
            <person name="Liu C."/>
            <person name="Chen X.-L."/>
            <person name="Xie B.-B."/>
            <person name="Qin Q.-L."/>
            <person name="Rong J.-C."/>
            <person name="Zhang Y.-Z."/>
        </authorList>
    </citation>
    <scope>NUCLEOTIDE SEQUENCE [LARGE SCALE GENOMIC DNA]</scope>
    <source>
        <strain evidence="5 6">SM1211</strain>
    </source>
</reference>
<dbReference type="InterPro" id="IPR009057">
    <property type="entry name" value="Homeodomain-like_sf"/>
</dbReference>
<evidence type="ECO:0000313" key="5">
    <source>
        <dbReference type="EMBL" id="PIL18193.1"/>
    </source>
</evidence>
<dbReference type="AlphaFoldDB" id="A0A2G8R9M4"/>
<dbReference type="GO" id="GO:0043565">
    <property type="term" value="F:sequence-specific DNA binding"/>
    <property type="evidence" value="ECO:0007669"/>
    <property type="project" value="InterPro"/>
</dbReference>
<dbReference type="PANTHER" id="PTHR43436">
    <property type="entry name" value="ARAC-FAMILY TRANSCRIPTIONAL REGULATOR"/>
    <property type="match status" value="1"/>
</dbReference>
<feature type="domain" description="HTH araC/xylS-type" evidence="4">
    <location>
        <begin position="185"/>
        <end position="283"/>
    </location>
</feature>
<dbReference type="PROSITE" id="PS01124">
    <property type="entry name" value="HTH_ARAC_FAMILY_2"/>
    <property type="match status" value="1"/>
</dbReference>
<protein>
    <recommendedName>
        <fullName evidence="4">HTH araC/xylS-type domain-containing protein</fullName>
    </recommendedName>
</protein>
<gene>
    <name evidence="5" type="ORF">P775_21075</name>
</gene>
<dbReference type="InterPro" id="IPR018062">
    <property type="entry name" value="HTH_AraC-typ_CS"/>
</dbReference>
<dbReference type="GO" id="GO:0003700">
    <property type="term" value="F:DNA-binding transcription factor activity"/>
    <property type="evidence" value="ECO:0007669"/>
    <property type="project" value="InterPro"/>
</dbReference>
<proteinExistence type="predicted"/>
<keyword evidence="3" id="KW-0804">Transcription</keyword>
<organism evidence="5 6">
    <name type="scientific">Puniceibacterium antarcticum</name>
    <dbReference type="NCBI Taxonomy" id="1206336"/>
    <lineage>
        <taxon>Bacteria</taxon>
        <taxon>Pseudomonadati</taxon>
        <taxon>Pseudomonadota</taxon>
        <taxon>Alphaproteobacteria</taxon>
        <taxon>Rhodobacterales</taxon>
        <taxon>Paracoccaceae</taxon>
        <taxon>Puniceibacterium</taxon>
    </lineage>
</organism>
<evidence type="ECO:0000256" key="3">
    <source>
        <dbReference type="ARBA" id="ARBA00023163"/>
    </source>
</evidence>
<dbReference type="EMBL" id="AWWI01000133">
    <property type="protein sequence ID" value="PIL18193.1"/>
    <property type="molecule type" value="Genomic_DNA"/>
</dbReference>
<dbReference type="Proteomes" id="UP000231259">
    <property type="component" value="Unassembled WGS sequence"/>
</dbReference>
<keyword evidence="2" id="KW-0238">DNA-binding</keyword>
<dbReference type="RefSeq" id="WP_180287516.1">
    <property type="nucleotide sequence ID" value="NZ_AWWI01000133.1"/>
</dbReference>
<comment type="caution">
    <text evidence="5">The sequence shown here is derived from an EMBL/GenBank/DDBJ whole genome shotgun (WGS) entry which is preliminary data.</text>
</comment>
<evidence type="ECO:0000256" key="1">
    <source>
        <dbReference type="ARBA" id="ARBA00023015"/>
    </source>
</evidence>
<dbReference type="Pfam" id="PF12833">
    <property type="entry name" value="HTH_18"/>
    <property type="match status" value="1"/>
</dbReference>
<dbReference type="PROSITE" id="PS00041">
    <property type="entry name" value="HTH_ARAC_FAMILY_1"/>
    <property type="match status" value="1"/>
</dbReference>
<evidence type="ECO:0000259" key="4">
    <source>
        <dbReference type="PROSITE" id="PS01124"/>
    </source>
</evidence>
<sequence>MPNLVARLANRLPEGETQTGLRSVRILKVVTPGELAPEIQKPVVSLILQGEKRLLIGSEVLRYRSGDTYVSAVDLPTRIDILGCSRKDPYLAVSLRPDPALLADLVGPSEALVAAPEPRAFAVHTANADLLDAYRRLLHIIDRPGNLDVLGPLIEREILFRLLQGPQGPVLRKIAVGGAQNDGIGRAICLIRTRYAEPIRAEDLAYAAGMSLPTFYRHFKAETGMSPLQYRTLLRLYEARSSLLVSKGPIAKLAFSLGYESASQFSREYAREFGGPPARDMGRLRMKLAPDRPR</sequence>
<name>A0A2G8R9M4_9RHOB</name>
<dbReference type="SUPFAM" id="SSF46689">
    <property type="entry name" value="Homeodomain-like"/>
    <property type="match status" value="2"/>
</dbReference>